<dbReference type="Pfam" id="PF00565">
    <property type="entry name" value="SNase"/>
    <property type="match status" value="1"/>
</dbReference>
<organism evidence="4 5">
    <name type="scientific">Alteraurantiacibacter buctensis</name>
    <dbReference type="NCBI Taxonomy" id="1503981"/>
    <lineage>
        <taxon>Bacteria</taxon>
        <taxon>Pseudomonadati</taxon>
        <taxon>Pseudomonadota</taxon>
        <taxon>Alphaproteobacteria</taxon>
        <taxon>Sphingomonadales</taxon>
        <taxon>Erythrobacteraceae</taxon>
        <taxon>Alteraurantiacibacter</taxon>
    </lineage>
</organism>
<dbReference type="Gene3D" id="2.40.50.90">
    <property type="match status" value="1"/>
</dbReference>
<dbReference type="PANTHER" id="PTHR12302">
    <property type="entry name" value="EBNA2 BINDING PROTEIN P100"/>
    <property type="match status" value="1"/>
</dbReference>
<proteinExistence type="predicted"/>
<reference evidence="4 5" key="1">
    <citation type="submission" date="2019-12" db="EMBL/GenBank/DDBJ databases">
        <title>Genomic-based taxomic classification of the family Erythrobacteraceae.</title>
        <authorList>
            <person name="Xu L."/>
        </authorList>
    </citation>
    <scope>NUCLEOTIDE SEQUENCE [LARGE SCALE GENOMIC DNA]</scope>
    <source>
        <strain evidence="4 5">M0322</strain>
    </source>
</reference>
<dbReference type="AlphaFoldDB" id="A0A844YTU1"/>
<evidence type="ECO:0000313" key="5">
    <source>
        <dbReference type="Proteomes" id="UP000466966"/>
    </source>
</evidence>
<accession>A0A844YTU1</accession>
<dbReference type="InterPro" id="IPR035437">
    <property type="entry name" value="SNase_OB-fold_sf"/>
</dbReference>
<feature type="region of interest" description="Disordered" evidence="1">
    <location>
        <begin position="166"/>
        <end position="189"/>
    </location>
</feature>
<evidence type="ECO:0000313" key="4">
    <source>
        <dbReference type="EMBL" id="MXO70278.1"/>
    </source>
</evidence>
<evidence type="ECO:0000259" key="3">
    <source>
        <dbReference type="PROSITE" id="PS50830"/>
    </source>
</evidence>
<name>A0A844YTU1_9SPHN</name>
<feature type="domain" description="TNase-like" evidence="3">
    <location>
        <begin position="45"/>
        <end position="158"/>
    </location>
</feature>
<comment type="caution">
    <text evidence="4">The sequence shown here is derived from an EMBL/GenBank/DDBJ whole genome shotgun (WGS) entry which is preliminary data.</text>
</comment>
<sequence length="245" mass="26893">MLSGNERFTKLRETLIMRIAFLALALIAAPSSVAAETIVGTGSAVDGDSLAVDGAQVRLHGIDAPELDQPCRLNGETWACGQESKAQLEALLAVGPVTCMGVERDTYGRLLATCRVGQFDLNRTMVSEGWATAYRSFSNAYVADETRARAERHGIWRSEFDLPQNYRMAGNETPAPPSRPTASRTRRPAETAFAGGCVIKGNRNRRGEWIYHLPGMPYYNQTRAEEMFCSEADAQAAGYRRAIVR</sequence>
<evidence type="ECO:0000256" key="2">
    <source>
        <dbReference type="SAM" id="SignalP"/>
    </source>
</evidence>
<dbReference type="PROSITE" id="PS50830">
    <property type="entry name" value="TNASE_3"/>
    <property type="match status" value="1"/>
</dbReference>
<gene>
    <name evidence="4" type="ORF">GRI99_01360</name>
</gene>
<dbReference type="RefSeq" id="WP_160770215.1">
    <property type="nucleotide sequence ID" value="NZ_WTYV01000001.1"/>
</dbReference>
<keyword evidence="2" id="KW-0732">Signal</keyword>
<dbReference type="InterPro" id="IPR016071">
    <property type="entry name" value="Staphylococal_nuclease_OB-fold"/>
</dbReference>
<dbReference type="OrthoDB" id="9805504at2"/>
<dbReference type="Proteomes" id="UP000466966">
    <property type="component" value="Unassembled WGS sequence"/>
</dbReference>
<feature type="signal peptide" evidence="2">
    <location>
        <begin position="1"/>
        <end position="34"/>
    </location>
</feature>
<dbReference type="PANTHER" id="PTHR12302:SF26">
    <property type="entry name" value="BLR1266 PROTEIN"/>
    <property type="match status" value="1"/>
</dbReference>
<protein>
    <submittedName>
        <fullName evidence="4">Thermonuclease family protein</fullName>
    </submittedName>
</protein>
<evidence type="ECO:0000256" key="1">
    <source>
        <dbReference type="SAM" id="MobiDB-lite"/>
    </source>
</evidence>
<feature type="chain" id="PRO_5032420560" evidence="2">
    <location>
        <begin position="35"/>
        <end position="245"/>
    </location>
</feature>
<dbReference type="SMART" id="SM00318">
    <property type="entry name" value="SNc"/>
    <property type="match status" value="1"/>
</dbReference>
<keyword evidence="5" id="KW-1185">Reference proteome</keyword>
<dbReference type="EMBL" id="WTYV01000001">
    <property type="protein sequence ID" value="MXO70278.1"/>
    <property type="molecule type" value="Genomic_DNA"/>
</dbReference>
<dbReference type="SUPFAM" id="SSF50199">
    <property type="entry name" value="Staphylococcal nuclease"/>
    <property type="match status" value="1"/>
</dbReference>